<reference evidence="2 3" key="1">
    <citation type="submission" date="2015-01" db="EMBL/GenBank/DDBJ databases">
        <title>The Genome Sequence of Fonsecaea multimorphosa CBS 102226.</title>
        <authorList>
            <consortium name="The Broad Institute Genomics Platform"/>
            <person name="Cuomo C."/>
            <person name="de Hoog S."/>
            <person name="Gorbushina A."/>
            <person name="Stielow B."/>
            <person name="Teixiera M."/>
            <person name="Abouelleil A."/>
            <person name="Chapman S.B."/>
            <person name="Priest M."/>
            <person name="Young S.K."/>
            <person name="Wortman J."/>
            <person name="Nusbaum C."/>
            <person name="Birren B."/>
        </authorList>
    </citation>
    <scope>NUCLEOTIDE SEQUENCE [LARGE SCALE GENOMIC DNA]</scope>
    <source>
        <strain evidence="2 3">CBS 102226</strain>
    </source>
</reference>
<organism evidence="2 3">
    <name type="scientific">Fonsecaea multimorphosa CBS 102226</name>
    <dbReference type="NCBI Taxonomy" id="1442371"/>
    <lineage>
        <taxon>Eukaryota</taxon>
        <taxon>Fungi</taxon>
        <taxon>Dikarya</taxon>
        <taxon>Ascomycota</taxon>
        <taxon>Pezizomycotina</taxon>
        <taxon>Eurotiomycetes</taxon>
        <taxon>Chaetothyriomycetidae</taxon>
        <taxon>Chaetothyriales</taxon>
        <taxon>Herpotrichiellaceae</taxon>
        <taxon>Fonsecaea</taxon>
    </lineage>
</organism>
<feature type="region of interest" description="Disordered" evidence="1">
    <location>
        <begin position="1"/>
        <end position="110"/>
    </location>
</feature>
<dbReference type="GeneID" id="27710949"/>
<dbReference type="STRING" id="1442371.A0A0D2JYY8"/>
<protein>
    <submittedName>
        <fullName evidence="2">Uncharacterized protein</fullName>
    </submittedName>
</protein>
<evidence type="ECO:0000256" key="1">
    <source>
        <dbReference type="SAM" id="MobiDB-lite"/>
    </source>
</evidence>
<name>A0A0D2JYY8_9EURO</name>
<feature type="compositionally biased region" description="Polar residues" evidence="1">
    <location>
        <begin position="53"/>
        <end position="75"/>
    </location>
</feature>
<keyword evidence="3" id="KW-1185">Reference proteome</keyword>
<dbReference type="AlphaFoldDB" id="A0A0D2JYY8"/>
<evidence type="ECO:0000313" key="3">
    <source>
        <dbReference type="Proteomes" id="UP000053411"/>
    </source>
</evidence>
<dbReference type="VEuPathDB" id="FungiDB:Z520_05203"/>
<dbReference type="Proteomes" id="UP000053411">
    <property type="component" value="Unassembled WGS sequence"/>
</dbReference>
<evidence type="ECO:0000313" key="2">
    <source>
        <dbReference type="EMBL" id="KIX98742.1"/>
    </source>
</evidence>
<sequence length="155" mass="17109">MSRHAQKDEEAGGPGLGVLETRKRSFRDAGGIIVTRPRKKSQKRESAPEYPSKTRTLQLGQDAFSVSESEPQQTMSPPPSEILEISPQAASVSEAHSGNKHSDQLPDYDGSWLLDKEHTELVFSQDTAQSSQQEKVQDPISLDGLFYEGTGKSYF</sequence>
<feature type="compositionally biased region" description="Basic and acidic residues" evidence="1">
    <location>
        <begin position="1"/>
        <end position="10"/>
    </location>
</feature>
<proteinExistence type="predicted"/>
<dbReference type="RefSeq" id="XP_016632865.1">
    <property type="nucleotide sequence ID" value="XM_016775706.1"/>
</dbReference>
<dbReference type="OrthoDB" id="1405595at2759"/>
<dbReference type="EMBL" id="KN848070">
    <property type="protein sequence ID" value="KIX98742.1"/>
    <property type="molecule type" value="Genomic_DNA"/>
</dbReference>
<gene>
    <name evidence="2" type="ORF">Z520_05203</name>
</gene>
<accession>A0A0D2JYY8</accession>